<proteinExistence type="predicted"/>
<dbReference type="InterPro" id="IPR008775">
    <property type="entry name" value="Phytyl_CoA_dOase-like"/>
</dbReference>
<dbReference type="EMBL" id="JBFMKM010000006">
    <property type="protein sequence ID" value="KAL1305632.1"/>
    <property type="molecule type" value="Genomic_DNA"/>
</dbReference>
<keyword evidence="2" id="KW-1185">Reference proteome</keyword>
<accession>A0ABR3PHV3</accession>
<name>A0ABR3PHV3_9PEZI</name>
<dbReference type="Pfam" id="PF05721">
    <property type="entry name" value="PhyH"/>
    <property type="match status" value="1"/>
</dbReference>
<reference evidence="1 2" key="1">
    <citation type="submission" date="2024-07" db="EMBL/GenBank/DDBJ databases">
        <title>Draft sequence of the Neodothiora populina.</title>
        <authorList>
            <person name="Drown D.D."/>
            <person name="Schuette U.S."/>
            <person name="Buechlein A.B."/>
            <person name="Rusch D.R."/>
            <person name="Winton L.W."/>
            <person name="Adams G.A."/>
        </authorList>
    </citation>
    <scope>NUCLEOTIDE SEQUENCE [LARGE SCALE GENOMIC DNA]</scope>
    <source>
        <strain evidence="1 2">CPC 39397</strain>
    </source>
</reference>
<evidence type="ECO:0008006" key="3">
    <source>
        <dbReference type="Google" id="ProtNLM"/>
    </source>
</evidence>
<protein>
    <recommendedName>
        <fullName evidence="3">Phytanoyl-CoA dioxygenase</fullName>
    </recommendedName>
</protein>
<dbReference type="PANTHER" id="PTHR40470:SF1">
    <property type="entry name" value="PHYTANOYL-COA DIOXYGENASE FAMILY PROTEIN (AFU_ORTHOLOGUE AFUA_2G15850)"/>
    <property type="match status" value="1"/>
</dbReference>
<dbReference type="Proteomes" id="UP001562354">
    <property type="component" value="Unassembled WGS sequence"/>
</dbReference>
<evidence type="ECO:0000313" key="2">
    <source>
        <dbReference type="Proteomes" id="UP001562354"/>
    </source>
</evidence>
<comment type="caution">
    <text evidence="1">The sequence shown here is derived from an EMBL/GenBank/DDBJ whole genome shotgun (WGS) entry which is preliminary data.</text>
</comment>
<dbReference type="GeneID" id="95980928"/>
<gene>
    <name evidence="1" type="ORF">AAFC00_007229</name>
</gene>
<dbReference type="PANTHER" id="PTHR40470">
    <property type="entry name" value="PHYTANOYL-COA DIOXYGENASE FAMILY PROTEIN (AFU_ORTHOLOGUE AFUA_2G15850)"/>
    <property type="match status" value="1"/>
</dbReference>
<organism evidence="1 2">
    <name type="scientific">Neodothiora populina</name>
    <dbReference type="NCBI Taxonomy" id="2781224"/>
    <lineage>
        <taxon>Eukaryota</taxon>
        <taxon>Fungi</taxon>
        <taxon>Dikarya</taxon>
        <taxon>Ascomycota</taxon>
        <taxon>Pezizomycotina</taxon>
        <taxon>Dothideomycetes</taxon>
        <taxon>Dothideomycetidae</taxon>
        <taxon>Dothideales</taxon>
        <taxon>Dothioraceae</taxon>
        <taxon>Neodothiora</taxon>
    </lineage>
</organism>
<dbReference type="Gene3D" id="2.60.120.620">
    <property type="entry name" value="q2cbj1_9rhob like domain"/>
    <property type="match status" value="1"/>
</dbReference>
<evidence type="ECO:0000313" key="1">
    <source>
        <dbReference type="EMBL" id="KAL1305632.1"/>
    </source>
</evidence>
<sequence>MVTPGYKDIYYLPLHFRKLRIMSTISDDLSPAKLRALLTRDGFVRIPSLLTPEALASLRAAGERSANLARNGKWPFVRTLPRQFPPWNSDTGKGIWGVQHLLHPDLPDHELFAASYFDFQIIRVVTDLLQCSSEDLVMELYNMLIRPDSDFALRWHRDDIPPDLAPEEEEKRLKEPALHAQWNLALYDDRSLIAVPGSHLRARTEVERTADPFEDNLPGQEIVEMKAGDIVFYNNNILHRGVYDSKVQRITLHGSMGIGGADPARARNVLQHGVGDWIDRCDFSTLKHDDGDVELGRLAEKMKAGLIAIGRGGSFGYSQPDE</sequence>
<dbReference type="SUPFAM" id="SSF51197">
    <property type="entry name" value="Clavaminate synthase-like"/>
    <property type="match status" value="1"/>
</dbReference>
<dbReference type="RefSeq" id="XP_069201905.1">
    <property type="nucleotide sequence ID" value="XM_069347859.1"/>
</dbReference>